<keyword evidence="6" id="KW-0028">Amino-acid biosynthesis</keyword>
<organism evidence="12 13">
    <name type="scientific">Marivirga aurantiaca</name>
    <dbReference type="NCBI Taxonomy" id="2802615"/>
    <lineage>
        <taxon>Bacteria</taxon>
        <taxon>Pseudomonadati</taxon>
        <taxon>Bacteroidota</taxon>
        <taxon>Cytophagia</taxon>
        <taxon>Cytophagales</taxon>
        <taxon>Marivirgaceae</taxon>
        <taxon>Marivirga</taxon>
    </lineage>
</organism>
<dbReference type="Pfam" id="PF03447">
    <property type="entry name" value="NAD_binding_3"/>
    <property type="match status" value="1"/>
</dbReference>
<keyword evidence="7" id="KW-0791">Threonine biosynthesis</keyword>
<keyword evidence="13" id="KW-1185">Reference proteome</keyword>
<evidence type="ECO:0000256" key="6">
    <source>
        <dbReference type="ARBA" id="ARBA00022605"/>
    </source>
</evidence>
<comment type="caution">
    <text evidence="12">The sequence shown here is derived from an EMBL/GenBank/DDBJ whole genome shotgun (WGS) entry which is preliminary data.</text>
</comment>
<dbReference type="SUPFAM" id="SSF51735">
    <property type="entry name" value="NAD(P)-binding Rossmann-fold domains"/>
    <property type="match status" value="1"/>
</dbReference>
<dbReference type="AlphaFoldDB" id="A0A934WVG9"/>
<dbReference type="InterPro" id="IPR005106">
    <property type="entry name" value="Asp/hSer_DH_NAD-bd"/>
</dbReference>
<dbReference type="NCBIfam" id="NF004976">
    <property type="entry name" value="PRK06349.1"/>
    <property type="match status" value="1"/>
</dbReference>
<comment type="pathway">
    <text evidence="1">Amino-acid biosynthesis; L-threonine biosynthesis; L-threonine from L-aspartate: step 3/5.</text>
</comment>
<gene>
    <name evidence="12" type="ORF">JKA74_01995</name>
</gene>
<dbReference type="PANTHER" id="PTHR43331:SF1">
    <property type="entry name" value="HOMOSERINE DEHYDROGENASE"/>
    <property type="match status" value="1"/>
</dbReference>
<dbReference type="GO" id="GO:0004412">
    <property type="term" value="F:homoserine dehydrogenase activity"/>
    <property type="evidence" value="ECO:0007669"/>
    <property type="project" value="UniProtKB-EC"/>
</dbReference>
<dbReference type="RefSeq" id="WP_201429479.1">
    <property type="nucleotide sequence ID" value="NZ_JAEQBW010000001.1"/>
</dbReference>
<dbReference type="Pfam" id="PF00742">
    <property type="entry name" value="Homoserine_dh"/>
    <property type="match status" value="1"/>
</dbReference>
<proteinExistence type="inferred from homology"/>
<evidence type="ECO:0000313" key="12">
    <source>
        <dbReference type="EMBL" id="MBK6263793.1"/>
    </source>
</evidence>
<reference evidence="12" key="1">
    <citation type="submission" date="2021-01" db="EMBL/GenBank/DDBJ databases">
        <title>Marivirga aurantiaca sp. nov., isolated from intertidal surface sediments.</title>
        <authorList>
            <person name="Zhang M."/>
        </authorList>
    </citation>
    <scope>NUCLEOTIDE SEQUENCE</scope>
    <source>
        <strain evidence="12">S37H4</strain>
    </source>
</reference>
<dbReference type="SUPFAM" id="SSF55347">
    <property type="entry name" value="Glyceraldehyde-3-phosphate dehydrogenase-like, C-terminal domain"/>
    <property type="match status" value="1"/>
</dbReference>
<name>A0A934WVG9_9BACT</name>
<accession>A0A934WVG9</accession>
<evidence type="ECO:0000256" key="4">
    <source>
        <dbReference type="ARBA" id="ARBA00013213"/>
    </source>
</evidence>
<dbReference type="Proteomes" id="UP000611723">
    <property type="component" value="Unassembled WGS sequence"/>
</dbReference>
<evidence type="ECO:0000313" key="13">
    <source>
        <dbReference type="Proteomes" id="UP000611723"/>
    </source>
</evidence>
<dbReference type="EC" id="1.1.1.3" evidence="4"/>
<evidence type="ECO:0000256" key="2">
    <source>
        <dbReference type="ARBA" id="ARBA00005062"/>
    </source>
</evidence>
<dbReference type="InterPro" id="IPR001342">
    <property type="entry name" value="HDH_cat"/>
</dbReference>
<dbReference type="FunFam" id="3.30.360.10:FF:000005">
    <property type="entry name" value="Homoserine dehydrogenase"/>
    <property type="match status" value="1"/>
</dbReference>
<dbReference type="Gene3D" id="3.30.360.10">
    <property type="entry name" value="Dihydrodipicolinate Reductase, domain 2"/>
    <property type="match status" value="1"/>
</dbReference>
<dbReference type="GO" id="GO:0050661">
    <property type="term" value="F:NADP binding"/>
    <property type="evidence" value="ECO:0007669"/>
    <property type="project" value="InterPro"/>
</dbReference>
<protein>
    <recommendedName>
        <fullName evidence="5">Homoserine dehydrogenase</fullName>
        <ecNumber evidence="4">1.1.1.3</ecNumber>
    </recommendedName>
</protein>
<evidence type="ECO:0000259" key="11">
    <source>
        <dbReference type="Pfam" id="PF03447"/>
    </source>
</evidence>
<dbReference type="Gene3D" id="3.40.50.720">
    <property type="entry name" value="NAD(P)-binding Rossmann-like Domain"/>
    <property type="match status" value="1"/>
</dbReference>
<evidence type="ECO:0000256" key="5">
    <source>
        <dbReference type="ARBA" id="ARBA00013376"/>
    </source>
</evidence>
<feature type="domain" description="Homoserine dehydrogenase catalytic" evidence="10">
    <location>
        <begin position="130"/>
        <end position="307"/>
    </location>
</feature>
<dbReference type="GO" id="GO:0009088">
    <property type="term" value="P:threonine biosynthetic process"/>
    <property type="evidence" value="ECO:0007669"/>
    <property type="project" value="UniProtKB-KW"/>
</dbReference>
<evidence type="ECO:0000256" key="7">
    <source>
        <dbReference type="ARBA" id="ARBA00022697"/>
    </source>
</evidence>
<keyword evidence="9" id="KW-0486">Methionine biosynthesis</keyword>
<dbReference type="InterPro" id="IPR036291">
    <property type="entry name" value="NAD(P)-bd_dom_sf"/>
</dbReference>
<dbReference type="GO" id="GO:0009086">
    <property type="term" value="P:methionine biosynthetic process"/>
    <property type="evidence" value="ECO:0007669"/>
    <property type="project" value="UniProtKB-KW"/>
</dbReference>
<dbReference type="PANTHER" id="PTHR43331">
    <property type="entry name" value="HOMOSERINE DEHYDROGENASE"/>
    <property type="match status" value="1"/>
</dbReference>
<feature type="domain" description="Aspartate/homoserine dehydrogenase NAD-binding" evidence="11">
    <location>
        <begin position="10"/>
        <end position="121"/>
    </location>
</feature>
<evidence type="ECO:0000259" key="10">
    <source>
        <dbReference type="Pfam" id="PF00742"/>
    </source>
</evidence>
<evidence type="ECO:0000256" key="8">
    <source>
        <dbReference type="ARBA" id="ARBA00023002"/>
    </source>
</evidence>
<sequence>MKKYKAGLFGLGVVGSGVYQSIKADGEFPVSIKKIAVKNPQKQRNFPVDKDIIYTDANDLLNDDTLDIIIELINDPHEAFEIVAKALRNGKFVVTANKKMISLYHQELLRIRKENEGVLLYEGAVCGSIPIIRLLDQQFSSDEIRTISTIANGTCNYILSQMSAQGWPYDKALQEAQKLGFAELDSYSDVSGEDTRFKLSILILHSFGIHVAAEDIPMIGIEQVSKEAIDFAKSIDAEIKLVGKAEWNKGKLTASVAPEFVGASEDFSQVHQEYNAVQVDAKYAGLQFFKGKGAGSWPTSSAVLSNLKDITKDICYQFPKSAQTISNLSSLVDTYYISGKESILNRLDFEKIVDQGKDYWIVKASLTALLKTIKEGATFTCIRLPENILKINANTGVLV</sequence>
<comment type="similarity">
    <text evidence="3">Belongs to the homoserine dehydrogenase family.</text>
</comment>
<keyword evidence="8 12" id="KW-0560">Oxidoreductase</keyword>
<evidence type="ECO:0000256" key="9">
    <source>
        <dbReference type="ARBA" id="ARBA00023167"/>
    </source>
</evidence>
<evidence type="ECO:0000256" key="1">
    <source>
        <dbReference type="ARBA" id="ARBA00005056"/>
    </source>
</evidence>
<evidence type="ECO:0000256" key="3">
    <source>
        <dbReference type="ARBA" id="ARBA00006753"/>
    </source>
</evidence>
<dbReference type="EMBL" id="JAEQBW010000001">
    <property type="protein sequence ID" value="MBK6263793.1"/>
    <property type="molecule type" value="Genomic_DNA"/>
</dbReference>
<comment type="pathway">
    <text evidence="2">Amino-acid biosynthesis; L-methionine biosynthesis via de novo pathway; L-homoserine from L-aspartate: step 3/3.</text>
</comment>